<dbReference type="InParanoid" id="A0A1Y2BBW8"/>
<dbReference type="EMBL" id="MCFC01000010">
    <property type="protein sequence ID" value="ORY32322.1"/>
    <property type="molecule type" value="Genomic_DNA"/>
</dbReference>
<name>A0A1Y2BBW8_9TREE</name>
<evidence type="ECO:0000313" key="2">
    <source>
        <dbReference type="Proteomes" id="UP000193986"/>
    </source>
</evidence>
<proteinExistence type="predicted"/>
<gene>
    <name evidence="1" type="ORF">BCR39DRAFT_523979</name>
</gene>
<comment type="caution">
    <text evidence="1">The sequence shown here is derived from an EMBL/GenBank/DDBJ whole genome shotgun (WGS) entry which is preliminary data.</text>
</comment>
<protein>
    <submittedName>
        <fullName evidence="1">Uncharacterized protein</fullName>
    </submittedName>
</protein>
<keyword evidence="2" id="KW-1185">Reference proteome</keyword>
<reference evidence="1 2" key="1">
    <citation type="submission" date="2016-07" db="EMBL/GenBank/DDBJ databases">
        <title>Pervasive Adenine N6-methylation of Active Genes in Fungi.</title>
        <authorList>
            <consortium name="DOE Joint Genome Institute"/>
            <person name="Mondo S.J."/>
            <person name="Dannebaum R.O."/>
            <person name="Kuo R.C."/>
            <person name="Labutti K."/>
            <person name="Haridas S."/>
            <person name="Kuo A."/>
            <person name="Salamov A."/>
            <person name="Ahrendt S.R."/>
            <person name="Lipzen A."/>
            <person name="Sullivan W."/>
            <person name="Andreopoulos W.B."/>
            <person name="Clum A."/>
            <person name="Lindquist E."/>
            <person name="Daum C."/>
            <person name="Ramamoorthy G.K."/>
            <person name="Gryganskyi A."/>
            <person name="Culley D."/>
            <person name="Magnuson J.K."/>
            <person name="James T.Y."/>
            <person name="O'Malley M.A."/>
            <person name="Stajich J.E."/>
            <person name="Spatafora J.W."/>
            <person name="Visel A."/>
            <person name="Grigoriev I.V."/>
        </authorList>
    </citation>
    <scope>NUCLEOTIDE SEQUENCE [LARGE SCALE GENOMIC DNA]</scope>
    <source>
        <strain evidence="1 2">68-887.2</strain>
    </source>
</reference>
<sequence length="144" mass="15704">MVHILRFGISPENQESLNKTCYSPFHEYALSNLCSQSSLSILDNRDNPINQNQSINTLIIISQEKEEKNSTYGCSNPPSVLPILSPSSQPIIFNNLCPILPSPILSAPCPTRSPSLCRALASGAPNFFAPRGLSFCPPPPPPRE</sequence>
<organism evidence="1 2">
    <name type="scientific">Naematelia encephala</name>
    <dbReference type="NCBI Taxonomy" id="71784"/>
    <lineage>
        <taxon>Eukaryota</taxon>
        <taxon>Fungi</taxon>
        <taxon>Dikarya</taxon>
        <taxon>Basidiomycota</taxon>
        <taxon>Agaricomycotina</taxon>
        <taxon>Tremellomycetes</taxon>
        <taxon>Tremellales</taxon>
        <taxon>Naemateliaceae</taxon>
        <taxon>Naematelia</taxon>
    </lineage>
</organism>
<dbReference type="Proteomes" id="UP000193986">
    <property type="component" value="Unassembled WGS sequence"/>
</dbReference>
<dbReference type="AlphaFoldDB" id="A0A1Y2BBW8"/>
<accession>A0A1Y2BBW8</accession>
<evidence type="ECO:0000313" key="1">
    <source>
        <dbReference type="EMBL" id="ORY32322.1"/>
    </source>
</evidence>